<protein>
    <recommendedName>
        <fullName evidence="7">Phage shock protein PspC N-terminal domain-containing protein</fullName>
    </recommendedName>
</protein>
<evidence type="ECO:0000256" key="6">
    <source>
        <dbReference type="SAM" id="Phobius"/>
    </source>
</evidence>
<proteinExistence type="predicted"/>
<keyword evidence="9" id="KW-1185">Reference proteome</keyword>
<keyword evidence="5 6" id="KW-0472">Membrane</keyword>
<evidence type="ECO:0000256" key="5">
    <source>
        <dbReference type="ARBA" id="ARBA00023136"/>
    </source>
</evidence>
<evidence type="ECO:0000256" key="4">
    <source>
        <dbReference type="ARBA" id="ARBA00022989"/>
    </source>
</evidence>
<evidence type="ECO:0000256" key="2">
    <source>
        <dbReference type="ARBA" id="ARBA00022475"/>
    </source>
</evidence>
<organism evidence="8 9">
    <name type="scientific">Methanolobus chelungpuianus</name>
    <dbReference type="NCBI Taxonomy" id="502115"/>
    <lineage>
        <taxon>Archaea</taxon>
        <taxon>Methanobacteriati</taxon>
        <taxon>Methanobacteriota</taxon>
        <taxon>Stenosarchaea group</taxon>
        <taxon>Methanomicrobia</taxon>
        <taxon>Methanosarcinales</taxon>
        <taxon>Methanosarcinaceae</taxon>
        <taxon>Methanolobus</taxon>
    </lineage>
</organism>
<evidence type="ECO:0000256" key="3">
    <source>
        <dbReference type="ARBA" id="ARBA00022692"/>
    </source>
</evidence>
<evidence type="ECO:0000313" key="8">
    <source>
        <dbReference type="EMBL" id="MCQ6962099.1"/>
    </source>
</evidence>
<sequence>MARQLRRSKSNRMIAGVCGGLGEYFEIDPVLIRLLLVVATLMGGSGIILYLLAWVLIPEET</sequence>
<feature type="transmembrane region" description="Helical" evidence="6">
    <location>
        <begin position="34"/>
        <end position="57"/>
    </location>
</feature>
<dbReference type="InterPro" id="IPR052027">
    <property type="entry name" value="PspC"/>
</dbReference>
<dbReference type="AlphaFoldDB" id="A0AAE3H9N3"/>
<keyword evidence="2" id="KW-1003">Cell membrane</keyword>
<dbReference type="InterPro" id="IPR007168">
    <property type="entry name" value="Phageshock_PspC_N"/>
</dbReference>
<feature type="domain" description="Phage shock protein PspC N-terminal" evidence="7">
    <location>
        <begin position="3"/>
        <end position="60"/>
    </location>
</feature>
<gene>
    <name evidence="8" type="ORF">PV02_02815</name>
</gene>
<dbReference type="Pfam" id="PF04024">
    <property type="entry name" value="PspC"/>
    <property type="match status" value="1"/>
</dbReference>
<dbReference type="EMBL" id="JTEO01000002">
    <property type="protein sequence ID" value="MCQ6962099.1"/>
    <property type="molecule type" value="Genomic_DNA"/>
</dbReference>
<dbReference type="RefSeq" id="WP_256621854.1">
    <property type="nucleotide sequence ID" value="NZ_JTEO01000002.1"/>
</dbReference>
<name>A0AAE3H9N3_9EURY</name>
<keyword evidence="4 6" id="KW-1133">Transmembrane helix</keyword>
<dbReference type="PANTHER" id="PTHR33885:SF3">
    <property type="entry name" value="PHAGE SHOCK PROTEIN C"/>
    <property type="match status" value="1"/>
</dbReference>
<evidence type="ECO:0000313" key="9">
    <source>
        <dbReference type="Proteomes" id="UP001206983"/>
    </source>
</evidence>
<dbReference type="GO" id="GO:0005886">
    <property type="term" value="C:plasma membrane"/>
    <property type="evidence" value="ECO:0007669"/>
    <property type="project" value="UniProtKB-SubCell"/>
</dbReference>
<dbReference type="Proteomes" id="UP001206983">
    <property type="component" value="Unassembled WGS sequence"/>
</dbReference>
<reference evidence="8 9" key="1">
    <citation type="journal article" date="2011" name="Appl. Environ. Microbiol.">
        <title>Methanogenic archaea isolated from Taiwan's Chelungpu fault.</title>
        <authorList>
            <person name="Wu S.Y."/>
            <person name="Lai M.C."/>
        </authorList>
    </citation>
    <scope>NUCLEOTIDE SEQUENCE [LARGE SCALE GENOMIC DNA]</scope>
    <source>
        <strain evidence="8 9">St545Mb</strain>
    </source>
</reference>
<evidence type="ECO:0000256" key="1">
    <source>
        <dbReference type="ARBA" id="ARBA00004162"/>
    </source>
</evidence>
<comment type="subcellular location">
    <subcellularLocation>
        <location evidence="1">Cell membrane</location>
        <topology evidence="1">Single-pass membrane protein</topology>
    </subcellularLocation>
</comment>
<accession>A0AAE3H9N3</accession>
<comment type="caution">
    <text evidence="8">The sequence shown here is derived from an EMBL/GenBank/DDBJ whole genome shotgun (WGS) entry which is preliminary data.</text>
</comment>
<dbReference type="PANTHER" id="PTHR33885">
    <property type="entry name" value="PHAGE SHOCK PROTEIN C"/>
    <property type="match status" value="1"/>
</dbReference>
<keyword evidence="3 6" id="KW-0812">Transmembrane</keyword>
<evidence type="ECO:0000259" key="7">
    <source>
        <dbReference type="Pfam" id="PF04024"/>
    </source>
</evidence>